<evidence type="ECO:0000256" key="1">
    <source>
        <dbReference type="SAM" id="MobiDB-lite"/>
    </source>
</evidence>
<protein>
    <submittedName>
        <fullName evidence="2">Uncharacterized protein</fullName>
    </submittedName>
</protein>
<accession>A0AAV2KUS6</accession>
<evidence type="ECO:0000313" key="3">
    <source>
        <dbReference type="Proteomes" id="UP001497482"/>
    </source>
</evidence>
<keyword evidence="3" id="KW-1185">Reference proteome</keyword>
<organism evidence="2 3">
    <name type="scientific">Knipowitschia caucasica</name>
    <name type="common">Caucasian dwarf goby</name>
    <name type="synonym">Pomatoschistus caucasicus</name>
    <dbReference type="NCBI Taxonomy" id="637954"/>
    <lineage>
        <taxon>Eukaryota</taxon>
        <taxon>Metazoa</taxon>
        <taxon>Chordata</taxon>
        <taxon>Craniata</taxon>
        <taxon>Vertebrata</taxon>
        <taxon>Euteleostomi</taxon>
        <taxon>Actinopterygii</taxon>
        <taxon>Neopterygii</taxon>
        <taxon>Teleostei</taxon>
        <taxon>Neoteleostei</taxon>
        <taxon>Acanthomorphata</taxon>
        <taxon>Gobiaria</taxon>
        <taxon>Gobiiformes</taxon>
        <taxon>Gobioidei</taxon>
        <taxon>Gobiidae</taxon>
        <taxon>Gobiinae</taxon>
        <taxon>Knipowitschia</taxon>
    </lineage>
</organism>
<dbReference type="Proteomes" id="UP001497482">
    <property type="component" value="Chromosome 2"/>
</dbReference>
<feature type="region of interest" description="Disordered" evidence="1">
    <location>
        <begin position="42"/>
        <end position="66"/>
    </location>
</feature>
<dbReference type="AlphaFoldDB" id="A0AAV2KUS6"/>
<gene>
    <name evidence="2" type="ORF">KC01_LOCUS22817</name>
</gene>
<sequence length="83" mass="8785">MRGSGLGLGEGGGQLGRVEDREEAMESVSGLVGYGGNINPVSVKDESARSNPFRELGSADNLRDPQRPLTEIWGLGEHNFGTV</sequence>
<evidence type="ECO:0000313" key="2">
    <source>
        <dbReference type="EMBL" id="CAL1593795.1"/>
    </source>
</evidence>
<dbReference type="EMBL" id="OZ035824">
    <property type="protein sequence ID" value="CAL1593795.1"/>
    <property type="molecule type" value="Genomic_DNA"/>
</dbReference>
<feature type="region of interest" description="Disordered" evidence="1">
    <location>
        <begin position="1"/>
        <end position="27"/>
    </location>
</feature>
<feature type="compositionally biased region" description="Gly residues" evidence="1">
    <location>
        <begin position="1"/>
        <end position="15"/>
    </location>
</feature>
<proteinExistence type="predicted"/>
<reference evidence="2 3" key="1">
    <citation type="submission" date="2024-04" db="EMBL/GenBank/DDBJ databases">
        <authorList>
            <person name="Waldvogel A.-M."/>
            <person name="Schoenle A."/>
        </authorList>
    </citation>
    <scope>NUCLEOTIDE SEQUENCE [LARGE SCALE GENOMIC DNA]</scope>
</reference>
<name>A0AAV2KUS6_KNICA</name>